<feature type="domain" description="Subtilisin-like protease fibronectin type-III" evidence="12">
    <location>
        <begin position="450"/>
        <end position="545"/>
    </location>
</feature>
<protein>
    <recommendedName>
        <fullName evidence="15">Subtilase family protein</fullName>
    </recommendedName>
</protein>
<dbReference type="AlphaFoldDB" id="A0A8X7ZXN1"/>
<dbReference type="EMBL" id="JAAWWB010000011">
    <property type="protein sequence ID" value="KAG6770935.1"/>
    <property type="molecule type" value="Genomic_DNA"/>
</dbReference>
<dbReference type="InterPro" id="IPR003137">
    <property type="entry name" value="PA_domain"/>
</dbReference>
<comment type="subcellular location">
    <subcellularLocation>
        <location evidence="2">Secreted</location>
        <location evidence="2">Extracellular space</location>
        <location evidence="2">Apoplast</location>
    </subcellularLocation>
</comment>
<dbReference type="GO" id="GO:0048046">
    <property type="term" value="C:apoplast"/>
    <property type="evidence" value="ECO:0007669"/>
    <property type="project" value="UniProtKB-SubCell"/>
</dbReference>
<evidence type="ECO:0000256" key="9">
    <source>
        <dbReference type="SAM" id="SignalP"/>
    </source>
</evidence>
<reference evidence="13" key="1">
    <citation type="journal article" date="2020" name="bioRxiv">
        <title>Hybrid origin of Populus tomentosa Carr. identified through genome sequencing and phylogenomic analysis.</title>
        <authorList>
            <person name="An X."/>
            <person name="Gao K."/>
            <person name="Chen Z."/>
            <person name="Li J."/>
            <person name="Yang X."/>
            <person name="Yang X."/>
            <person name="Zhou J."/>
            <person name="Guo T."/>
            <person name="Zhao T."/>
            <person name="Huang S."/>
            <person name="Miao D."/>
            <person name="Khan W.U."/>
            <person name="Rao P."/>
            <person name="Ye M."/>
            <person name="Lei B."/>
            <person name="Liao W."/>
            <person name="Wang J."/>
            <person name="Ji L."/>
            <person name="Li Y."/>
            <person name="Guo B."/>
            <person name="Mustafa N.S."/>
            <person name="Li S."/>
            <person name="Yun Q."/>
            <person name="Keller S.R."/>
            <person name="Mao J."/>
            <person name="Zhang R."/>
            <person name="Strauss S.H."/>
        </authorList>
    </citation>
    <scope>NUCLEOTIDE SEQUENCE</scope>
    <source>
        <strain evidence="13">GM15</strain>
        <tissue evidence="13">Leaf</tissue>
    </source>
</reference>
<comment type="caution">
    <text evidence="13">The sequence shown here is derived from an EMBL/GenBank/DDBJ whole genome shotgun (WGS) entry which is preliminary data.</text>
</comment>
<accession>A0A8X7ZXN1</accession>
<evidence type="ECO:0000313" key="14">
    <source>
        <dbReference type="Proteomes" id="UP000886885"/>
    </source>
</evidence>
<comment type="function">
    <text evidence="1">Required for arbuscular mycorrhiza (AM) development during AM symbiosis with AM fungi (e.g. Glomeromycota intraradices).</text>
</comment>
<evidence type="ECO:0000259" key="11">
    <source>
        <dbReference type="Pfam" id="PF05922"/>
    </source>
</evidence>
<evidence type="ECO:0000256" key="8">
    <source>
        <dbReference type="ARBA" id="ARBA00022825"/>
    </source>
</evidence>
<evidence type="ECO:0000256" key="4">
    <source>
        <dbReference type="ARBA" id="ARBA00022523"/>
    </source>
</evidence>
<dbReference type="FunFam" id="2.60.40.2310:FF:000001">
    <property type="entry name" value="Subtilisin-like protease SBT1.5"/>
    <property type="match status" value="1"/>
</dbReference>
<dbReference type="FunFam" id="3.30.70.80:FF:000002">
    <property type="entry name" value="Subtilisin-like protease SBT5.3"/>
    <property type="match status" value="1"/>
</dbReference>
<dbReference type="GO" id="GO:0009610">
    <property type="term" value="P:response to symbiotic fungus"/>
    <property type="evidence" value="ECO:0007669"/>
    <property type="project" value="UniProtKB-ARBA"/>
</dbReference>
<evidence type="ECO:0000256" key="6">
    <source>
        <dbReference type="ARBA" id="ARBA00022729"/>
    </source>
</evidence>
<dbReference type="GO" id="GO:0008236">
    <property type="term" value="F:serine-type peptidase activity"/>
    <property type="evidence" value="ECO:0007669"/>
    <property type="project" value="UniProtKB-KW"/>
</dbReference>
<evidence type="ECO:0000259" key="10">
    <source>
        <dbReference type="Pfam" id="PF02225"/>
    </source>
</evidence>
<evidence type="ECO:0000256" key="5">
    <source>
        <dbReference type="ARBA" id="ARBA00022670"/>
    </source>
</evidence>
<keyword evidence="8" id="KW-0720">Serine protease</keyword>
<name>A0A8X7ZXN1_POPTO</name>
<dbReference type="Pfam" id="PF02225">
    <property type="entry name" value="PA"/>
    <property type="match status" value="1"/>
</dbReference>
<dbReference type="InterPro" id="IPR010259">
    <property type="entry name" value="S8pro/Inhibitor_I9"/>
</dbReference>
<keyword evidence="7" id="KW-0378">Hydrolase</keyword>
<keyword evidence="14" id="KW-1185">Reference proteome</keyword>
<dbReference type="InterPro" id="IPR041469">
    <property type="entry name" value="Subtilisin-like_FN3"/>
</dbReference>
<keyword evidence="4" id="KW-0052">Apoplast</keyword>
<dbReference type="Pfam" id="PF05922">
    <property type="entry name" value="Inhibitor_I9"/>
    <property type="match status" value="1"/>
</dbReference>
<dbReference type="GO" id="GO:0006508">
    <property type="term" value="P:proteolysis"/>
    <property type="evidence" value="ECO:0007669"/>
    <property type="project" value="UniProtKB-KW"/>
</dbReference>
<keyword evidence="6 9" id="KW-0732">Signal</keyword>
<dbReference type="InterPro" id="IPR045051">
    <property type="entry name" value="SBT"/>
</dbReference>
<comment type="similarity">
    <text evidence="3">Belongs to the peptidase S8 family.</text>
</comment>
<dbReference type="PANTHER" id="PTHR10795">
    <property type="entry name" value="PROPROTEIN CONVERTASE SUBTILISIN/KEXIN"/>
    <property type="match status" value="1"/>
</dbReference>
<dbReference type="FunFam" id="3.50.30.30:FF:000005">
    <property type="entry name" value="subtilisin-like protease SBT1.5"/>
    <property type="match status" value="1"/>
</dbReference>
<keyword evidence="5" id="KW-0645">Protease</keyword>
<proteinExistence type="inferred from homology"/>
<feature type="domain" description="Inhibitor I9" evidence="11">
    <location>
        <begin position="29"/>
        <end position="114"/>
    </location>
</feature>
<evidence type="ECO:0000256" key="2">
    <source>
        <dbReference type="ARBA" id="ARBA00004271"/>
    </source>
</evidence>
<feature type="chain" id="PRO_5036464637" description="Subtilase family protein" evidence="9">
    <location>
        <begin position="26"/>
        <end position="551"/>
    </location>
</feature>
<evidence type="ECO:0000313" key="13">
    <source>
        <dbReference type="EMBL" id="KAG6770935.1"/>
    </source>
</evidence>
<dbReference type="OrthoDB" id="206201at2759"/>
<feature type="signal peptide" evidence="9">
    <location>
        <begin position="1"/>
        <end position="25"/>
    </location>
</feature>
<evidence type="ECO:0008006" key="15">
    <source>
        <dbReference type="Google" id="ProtNLM"/>
    </source>
</evidence>
<dbReference type="Pfam" id="PF17766">
    <property type="entry name" value="fn3_6"/>
    <property type="match status" value="1"/>
</dbReference>
<feature type="domain" description="PA" evidence="10">
    <location>
        <begin position="241"/>
        <end position="315"/>
    </location>
</feature>
<dbReference type="CDD" id="cd02120">
    <property type="entry name" value="PA_subtilisin_like"/>
    <property type="match status" value="1"/>
</dbReference>
<evidence type="ECO:0000256" key="1">
    <source>
        <dbReference type="ARBA" id="ARBA00002076"/>
    </source>
</evidence>
<sequence>MWFPRASILLLLIILFSLFQSPAFAIKKSYIVYLGSHAHGPQISKVDPDAVAGSHQEFLGSYLGSSEKARDAIIYSYDRHINGFAAMLEEEEAAEIARHPNVVSVFLNQGRKLQTTHSWDFMLLEKDGVVDPSSLWKRARFGEDSIIANLDTGVWPESRSFSEEGIGPVPSKWKGTCENDTAVGVPCNRKLIGAREFETFVELRNGKRLQGTSLSSPLPEKKFYPLITGEQAKAANASAADALLCKPKSLDHEKAKGKVVVCLRGETGRMDKGYQAALVGAAGMILCNDKASGNEIIADPHVLPAAQITYTDGLAVFAYINSTDRALGYISAPTAKLGTKPAPFMAAFSSRGPNTVTPEILKVLLLILTRTRANTMTPILVDGRDGLEATPFSYGSGHIRPNRAQDPGLVYDLSSNDYLDFLCASGYNSTMIEHFSDGPYKCPESTSIFDFNNPSITIRQLRNSVSVIRKVKNVGLPGTYAAHVREPYGISVSVEPSTLTFENKGDEKSFEVTFKAKWDGVTEDYEFGTLTWTDGRHYVRSPIVVAFGGDN</sequence>
<evidence type="ECO:0000259" key="12">
    <source>
        <dbReference type="Pfam" id="PF17766"/>
    </source>
</evidence>
<evidence type="ECO:0000256" key="3">
    <source>
        <dbReference type="ARBA" id="ARBA00011073"/>
    </source>
</evidence>
<evidence type="ECO:0000256" key="7">
    <source>
        <dbReference type="ARBA" id="ARBA00022801"/>
    </source>
</evidence>
<gene>
    <name evidence="13" type="ORF">POTOM_022276</name>
</gene>
<dbReference type="Proteomes" id="UP000886885">
    <property type="component" value="Chromosome 6A"/>
</dbReference>
<organism evidence="13 14">
    <name type="scientific">Populus tomentosa</name>
    <name type="common">Chinese white poplar</name>
    <dbReference type="NCBI Taxonomy" id="118781"/>
    <lineage>
        <taxon>Eukaryota</taxon>
        <taxon>Viridiplantae</taxon>
        <taxon>Streptophyta</taxon>
        <taxon>Embryophyta</taxon>
        <taxon>Tracheophyta</taxon>
        <taxon>Spermatophyta</taxon>
        <taxon>Magnoliopsida</taxon>
        <taxon>eudicotyledons</taxon>
        <taxon>Gunneridae</taxon>
        <taxon>Pentapetalae</taxon>
        <taxon>rosids</taxon>
        <taxon>fabids</taxon>
        <taxon>Malpighiales</taxon>
        <taxon>Salicaceae</taxon>
        <taxon>Saliceae</taxon>
        <taxon>Populus</taxon>
    </lineage>
</organism>